<dbReference type="SMART" id="SM00367">
    <property type="entry name" value="LRR_CC"/>
    <property type="match status" value="5"/>
</dbReference>
<dbReference type="SUPFAM" id="SSF52047">
    <property type="entry name" value="RNI-like"/>
    <property type="match status" value="1"/>
</dbReference>
<name>A0A9P0QM72_9ASCO</name>
<dbReference type="GO" id="GO:0019005">
    <property type="term" value="C:SCF ubiquitin ligase complex"/>
    <property type="evidence" value="ECO:0007669"/>
    <property type="project" value="TreeGrafter"/>
</dbReference>
<reference evidence="3" key="1">
    <citation type="submission" date="2022-03" db="EMBL/GenBank/DDBJ databases">
        <authorList>
            <person name="Legras J.-L."/>
            <person name="Devillers H."/>
            <person name="Grondin C."/>
        </authorList>
    </citation>
    <scope>NUCLEOTIDE SEQUENCE</scope>
    <source>
        <strain evidence="3">CLIB 1423</strain>
    </source>
</reference>
<feature type="compositionally biased region" description="Acidic residues" evidence="1">
    <location>
        <begin position="78"/>
        <end position="96"/>
    </location>
</feature>
<sequence>MPRNTSSGVRGPNSALTEFLRNEGITENFNRRRQEVVAAETDTSEAEVTPAPASARTRTRTRTRARASTRTRSRATIGDDDDDDDDDEEEEEDEEITQIKEAAKRKRRAAAKRRNSPSESSDSDFDLSDEDALANGSKFKKFGEEDECVDCESTFLITVYSRYDKDRKGYLCETCNEELKKRERNARRNQLNARKKRKKMASALLDKTEVKVPSLQDICIKRITQNIEDVDVLGDIGQANLNKISKILSRNRSLNNSTISLFLNPGLKSLEFWDCSNVDSDSLNKIASYCPGLESLTLFMCGHLHNDNLKYYSTNLCNLKELSLNGPFLISDIMWQDYFESPGTNLSMFEIRNTHRFGNDSLICLLENFGKELTSLKLSRLDGLNSAAIYELIPHYLETNSLISLELSYPTSEDLITDELLINILSVTGETITNLNVDGCINLTDKFLLEGVCKFCPNLTSLSMKLVDQVTNEGFAKAFTDYKEVNSSGLTEVALTKCTGLGDEAIYSLLSHSSHTLLELNLNSIHKITRHFWLQIFTDDYNASKKALKEAVEQEELQPQNNENDDDEEVSQNIQKYFAEIKFPLLTTLDVGFVRSVDNEILELVGEKCSKLKILEVYGNNKCTSRAKIREGLLVIGRQSDCI</sequence>
<comment type="caution">
    <text evidence="3">The sequence shown here is derived from an EMBL/GenBank/DDBJ whole genome shotgun (WGS) entry which is preliminary data.</text>
</comment>
<dbReference type="InterPro" id="IPR006553">
    <property type="entry name" value="Leu-rich_rpt_Cys-con_subtyp"/>
</dbReference>
<organism evidence="3 4">
    <name type="scientific">[Candida] railenensis</name>
    <dbReference type="NCBI Taxonomy" id="45579"/>
    <lineage>
        <taxon>Eukaryota</taxon>
        <taxon>Fungi</taxon>
        <taxon>Dikarya</taxon>
        <taxon>Ascomycota</taxon>
        <taxon>Saccharomycotina</taxon>
        <taxon>Pichiomycetes</taxon>
        <taxon>Debaryomycetaceae</taxon>
        <taxon>Kurtzmaniella</taxon>
    </lineage>
</organism>
<protein>
    <submittedName>
        <fullName evidence="3">DNA repair protein Rad7p</fullName>
    </submittedName>
</protein>
<dbReference type="InterPro" id="IPR056451">
    <property type="entry name" value="Znf_Tbcl_Rhp7"/>
</dbReference>
<keyword evidence="4" id="KW-1185">Reference proteome</keyword>
<evidence type="ECO:0000259" key="2">
    <source>
        <dbReference type="Pfam" id="PF23550"/>
    </source>
</evidence>
<gene>
    <name evidence="3" type="ORF">CLIB1423_02S11452</name>
</gene>
<dbReference type="AlphaFoldDB" id="A0A9P0QM72"/>
<dbReference type="Proteomes" id="UP000837801">
    <property type="component" value="Unassembled WGS sequence"/>
</dbReference>
<evidence type="ECO:0000313" key="3">
    <source>
        <dbReference type="EMBL" id="CAH2351065.1"/>
    </source>
</evidence>
<accession>A0A9P0QM72</accession>
<feature type="compositionally biased region" description="Basic residues" evidence="1">
    <location>
        <begin position="103"/>
        <end position="115"/>
    </location>
</feature>
<evidence type="ECO:0000313" key="4">
    <source>
        <dbReference type="Proteomes" id="UP000837801"/>
    </source>
</evidence>
<feature type="region of interest" description="Disordered" evidence="1">
    <location>
        <begin position="1"/>
        <end position="129"/>
    </location>
</feature>
<proteinExistence type="predicted"/>
<dbReference type="Pfam" id="PF23550">
    <property type="entry name" value="zf_Tbcl_Rhp7"/>
    <property type="match status" value="1"/>
</dbReference>
<dbReference type="PANTHER" id="PTHR13318">
    <property type="entry name" value="PARTNER OF PAIRED, ISOFORM B-RELATED"/>
    <property type="match status" value="1"/>
</dbReference>
<feature type="domain" description="DNA repair protein rhp7 treble clef" evidence="2">
    <location>
        <begin position="142"/>
        <end position="181"/>
    </location>
</feature>
<dbReference type="GO" id="GO:0031146">
    <property type="term" value="P:SCF-dependent proteasomal ubiquitin-dependent protein catabolic process"/>
    <property type="evidence" value="ECO:0007669"/>
    <property type="project" value="TreeGrafter"/>
</dbReference>
<dbReference type="OrthoDB" id="1924287at2759"/>
<dbReference type="Gene3D" id="3.80.10.10">
    <property type="entry name" value="Ribonuclease Inhibitor"/>
    <property type="match status" value="2"/>
</dbReference>
<dbReference type="EMBL" id="CAKXYY010000002">
    <property type="protein sequence ID" value="CAH2351065.1"/>
    <property type="molecule type" value="Genomic_DNA"/>
</dbReference>
<evidence type="ECO:0000256" key="1">
    <source>
        <dbReference type="SAM" id="MobiDB-lite"/>
    </source>
</evidence>
<dbReference type="InterPro" id="IPR032675">
    <property type="entry name" value="LRR_dom_sf"/>
</dbReference>
<feature type="compositionally biased region" description="Basic residues" evidence="1">
    <location>
        <begin position="57"/>
        <end position="73"/>
    </location>
</feature>